<dbReference type="Gene3D" id="2.70.98.90">
    <property type="match status" value="1"/>
</dbReference>
<feature type="region of interest" description="Disordered" evidence="15">
    <location>
        <begin position="30"/>
        <end position="53"/>
    </location>
</feature>
<dbReference type="PRINTS" id="PR01900">
    <property type="entry name" value="YIDCPROTEIN"/>
</dbReference>
<dbReference type="HAMAP" id="MF_01810">
    <property type="entry name" value="YidC_type1"/>
    <property type="match status" value="1"/>
</dbReference>
<keyword evidence="10 14" id="KW-0472">Membrane</keyword>
<dbReference type="GO" id="GO:0032977">
    <property type="term" value="F:membrane insertase activity"/>
    <property type="evidence" value="ECO:0007669"/>
    <property type="project" value="InterPro"/>
</dbReference>
<dbReference type="InterPro" id="IPR019998">
    <property type="entry name" value="Membr_insert_YidC"/>
</dbReference>
<dbReference type="NCBIfam" id="TIGR03592">
    <property type="entry name" value="yidC_oxa1_cterm"/>
    <property type="match status" value="1"/>
</dbReference>
<dbReference type="PANTHER" id="PTHR12428">
    <property type="entry name" value="OXA1"/>
    <property type="match status" value="1"/>
</dbReference>
<feature type="compositionally biased region" description="Low complexity" evidence="15">
    <location>
        <begin position="30"/>
        <end position="44"/>
    </location>
</feature>
<evidence type="ECO:0000256" key="7">
    <source>
        <dbReference type="ARBA" id="ARBA00022692"/>
    </source>
</evidence>
<reference evidence="22 23" key="1">
    <citation type="submission" date="2018-12" db="EMBL/GenBank/DDBJ databases">
        <authorList>
            <consortium name="Pathogen Informatics"/>
        </authorList>
    </citation>
    <scope>NUCLEOTIDE SEQUENCE [LARGE SCALE GENOMIC DNA]</scope>
    <source>
        <strain evidence="21 24">NCTC13038</strain>
        <strain evidence="19 23">NCTC13098</strain>
        <strain evidence="20 22">NCTC9997</strain>
    </source>
</reference>
<comment type="similarity">
    <text evidence="2 14">Belongs to the OXA1/ALB3/YidC family. Type 1 subfamily.</text>
</comment>
<feature type="domain" description="Membrane insertase YidC N-terminal" evidence="17">
    <location>
        <begin position="61"/>
        <end position="344"/>
    </location>
</feature>
<keyword evidence="4 14" id="KW-0813">Transport</keyword>
<dbReference type="GO" id="GO:0005886">
    <property type="term" value="C:plasma membrane"/>
    <property type="evidence" value="ECO:0007669"/>
    <property type="project" value="UniProtKB-SubCell"/>
</dbReference>
<evidence type="ECO:0000256" key="12">
    <source>
        <dbReference type="ARBA" id="ARBA00033245"/>
    </source>
</evidence>
<feature type="transmembrane region" description="Helical" evidence="14">
    <location>
        <begin position="495"/>
        <end position="520"/>
    </location>
</feature>
<dbReference type="CDD" id="cd20070">
    <property type="entry name" value="5TM_YidC_Alb3"/>
    <property type="match status" value="1"/>
</dbReference>
<evidence type="ECO:0000313" key="19">
    <source>
        <dbReference type="EMBL" id="VDR30754.1"/>
    </source>
</evidence>
<evidence type="ECO:0000256" key="6">
    <source>
        <dbReference type="ARBA" id="ARBA00022519"/>
    </source>
</evidence>
<evidence type="ECO:0000313" key="18">
    <source>
        <dbReference type="EMBL" id="QPF08852.1"/>
    </source>
</evidence>
<dbReference type="PANTHER" id="PTHR12428:SF65">
    <property type="entry name" value="CYTOCHROME C OXIDASE ASSEMBLY PROTEIN COX18, MITOCHONDRIAL"/>
    <property type="match status" value="1"/>
</dbReference>
<keyword evidence="6" id="KW-0997">Cell inner membrane</keyword>
<dbReference type="InterPro" id="IPR001708">
    <property type="entry name" value="YidC/ALB3/OXA1/COX18"/>
</dbReference>
<dbReference type="NCBIfam" id="NF002351">
    <property type="entry name" value="PRK01318.1-1"/>
    <property type="match status" value="1"/>
</dbReference>
<keyword evidence="7 14" id="KW-0812">Transmembrane</keyword>
<evidence type="ECO:0000256" key="4">
    <source>
        <dbReference type="ARBA" id="ARBA00022448"/>
    </source>
</evidence>
<dbReference type="Proteomes" id="UP000594500">
    <property type="component" value="Chromosome"/>
</dbReference>
<evidence type="ECO:0000256" key="13">
    <source>
        <dbReference type="ARBA" id="ARBA00033342"/>
    </source>
</evidence>
<organism evidence="20 22">
    <name type="scientific">Raoultella terrigena</name>
    <name type="common">Klebsiella terrigena</name>
    <dbReference type="NCBI Taxonomy" id="577"/>
    <lineage>
        <taxon>Bacteria</taxon>
        <taxon>Pseudomonadati</taxon>
        <taxon>Pseudomonadota</taxon>
        <taxon>Gammaproteobacteria</taxon>
        <taxon>Enterobacterales</taxon>
        <taxon>Enterobacteriaceae</taxon>
        <taxon>Klebsiella/Raoultella group</taxon>
        <taxon>Raoultella</taxon>
    </lineage>
</organism>
<evidence type="ECO:0000313" key="20">
    <source>
        <dbReference type="EMBL" id="VED55610.1"/>
    </source>
</evidence>
<feature type="domain" description="Membrane insertase YidC/Oxa/ALB C-terminal" evidence="16">
    <location>
        <begin position="355"/>
        <end position="534"/>
    </location>
</feature>
<dbReference type="InterPro" id="IPR028055">
    <property type="entry name" value="YidC/Oxa/ALB_C"/>
</dbReference>
<feature type="transmembrane region" description="Helical" evidence="14">
    <location>
        <begin position="418"/>
        <end position="441"/>
    </location>
</feature>
<dbReference type="Pfam" id="PF14849">
    <property type="entry name" value="YidC_periplas"/>
    <property type="match status" value="1"/>
</dbReference>
<keyword evidence="9 14" id="KW-1133">Transmembrane helix</keyword>
<evidence type="ECO:0000256" key="8">
    <source>
        <dbReference type="ARBA" id="ARBA00022927"/>
    </source>
</evidence>
<evidence type="ECO:0000256" key="14">
    <source>
        <dbReference type="HAMAP-Rule" id="MF_01810"/>
    </source>
</evidence>
<protein>
    <recommendedName>
        <fullName evidence="3 14">Membrane protein insertase YidC</fullName>
    </recommendedName>
    <alternativeName>
        <fullName evidence="13 14">Foldase YidC</fullName>
    </alternativeName>
    <alternativeName>
        <fullName evidence="12 14">Membrane integrase YidC</fullName>
    </alternativeName>
    <alternativeName>
        <fullName evidence="14">Membrane protein YidC</fullName>
    </alternativeName>
</protein>
<keyword evidence="5 14" id="KW-1003">Cell membrane</keyword>
<evidence type="ECO:0000256" key="1">
    <source>
        <dbReference type="ARBA" id="ARBA00004429"/>
    </source>
</evidence>
<dbReference type="Proteomes" id="UP000332594">
    <property type="component" value="Unassembled WGS sequence"/>
</dbReference>
<evidence type="ECO:0000256" key="5">
    <source>
        <dbReference type="ARBA" id="ARBA00022475"/>
    </source>
</evidence>
<dbReference type="KEGG" id="rtg:NCTC13098_07237"/>
<evidence type="ECO:0000256" key="15">
    <source>
        <dbReference type="SAM" id="MobiDB-lite"/>
    </source>
</evidence>
<dbReference type="FunFam" id="2.70.98.90:FF:000001">
    <property type="entry name" value="Membrane protein insertase YidC"/>
    <property type="match status" value="1"/>
</dbReference>
<dbReference type="InterPro" id="IPR038221">
    <property type="entry name" value="YidC_periplasmic_sf"/>
</dbReference>
<evidence type="ECO:0000313" key="21">
    <source>
        <dbReference type="EMBL" id="VFS88209.1"/>
    </source>
</evidence>
<dbReference type="GeneID" id="57507480"/>
<evidence type="ECO:0000256" key="10">
    <source>
        <dbReference type="ARBA" id="ARBA00023136"/>
    </source>
</evidence>
<feature type="transmembrane region" description="Helical" evidence="14">
    <location>
        <begin position="355"/>
        <end position="374"/>
    </location>
</feature>
<dbReference type="Pfam" id="PF02096">
    <property type="entry name" value="60KD_IMP"/>
    <property type="match status" value="1"/>
</dbReference>
<sequence length="549" mass="61618">MDSQRNLLIIALLFVSFMIWQAWEQDNNPQAQQQQTTQTTTTAAGSAADQGVPASGQGKLITVKTDVLDLTINTRGGDVEQALLPAYPKALKSTEPFQLLETTPQFIYQAQSGLTGRDGPDNPANGSRPLYNVDKDAFVLADGQNEIVIPLTYTDKAGNVFTKTFTLKRGEYAVNVGYNVQNVGEKPLEISTFGQLKQSANLPTARDTQTGGLSTMHTFRGAAYSTADTKYEKYKFDTIVDNENLNVSTKDGWVAMLQQYFTTAWVPQNSGTNSFYTANLGNGIVAIGYKSQPVLVQPGQVDKLESVLWVGPAIQDKMAAVAPHLDLTVDYGWLWFISQPLFKLLKWIHSFLGNWGFSIIVITFIVRGIMYPLTKAQYTSMAKMRMLQPKIQAMRERLGDDKQRQSQEMMALYKAEKVNPLGGCFPLIIQMPIFLALYYMLSASVELRHAPFILWIHDLSAQDPYYILPIIMGATMFFIQKMSPTTVTDPMQQKIMTFMPVIFTVFFLWFPSGLVVYYIVSNLVTIIQQQLIYRGLEKRGLHSREKKKS</sequence>
<evidence type="ECO:0000256" key="11">
    <source>
        <dbReference type="ARBA" id="ARBA00023186"/>
    </source>
</evidence>
<evidence type="ECO:0000313" key="24">
    <source>
        <dbReference type="Proteomes" id="UP000332594"/>
    </source>
</evidence>
<dbReference type="PRINTS" id="PR00701">
    <property type="entry name" value="60KDINNERMP"/>
</dbReference>
<comment type="subcellular location">
    <subcellularLocation>
        <location evidence="1">Cell inner membrane</location>
        <topology evidence="1">Multi-pass membrane protein</topology>
    </subcellularLocation>
    <subcellularLocation>
        <location evidence="14">Cell membrane</location>
        <topology evidence="14">Multi-pass membrane protein</topology>
    </subcellularLocation>
</comment>
<name>A0A1V2BFH5_RAOTE</name>
<dbReference type="EMBL" id="LR131271">
    <property type="protein sequence ID" value="VDR30754.1"/>
    <property type="molecule type" value="Genomic_DNA"/>
</dbReference>
<keyword evidence="22" id="KW-1185">Reference proteome</keyword>
<dbReference type="NCBIfam" id="NF002352">
    <property type="entry name" value="PRK01318.1-3"/>
    <property type="match status" value="1"/>
</dbReference>
<dbReference type="InterPro" id="IPR047196">
    <property type="entry name" value="YidC_ALB_C"/>
</dbReference>
<evidence type="ECO:0000256" key="3">
    <source>
        <dbReference type="ARBA" id="ARBA00015325"/>
    </source>
</evidence>
<evidence type="ECO:0000256" key="2">
    <source>
        <dbReference type="ARBA" id="ARBA00010527"/>
    </source>
</evidence>
<dbReference type="RefSeq" id="WP_041143337.1">
    <property type="nucleotide sequence ID" value="NZ_BJNO01000024.1"/>
</dbReference>
<proteinExistence type="inferred from homology"/>
<dbReference type="CDD" id="cd19961">
    <property type="entry name" value="EcYidC-like_peri"/>
    <property type="match status" value="1"/>
</dbReference>
<evidence type="ECO:0000259" key="17">
    <source>
        <dbReference type="Pfam" id="PF14849"/>
    </source>
</evidence>
<reference evidence="18 25" key="2">
    <citation type="submission" date="2020-10" db="EMBL/GenBank/DDBJ databases">
        <title>Resistance determinants and their genetic context in bacteria from a longitudinal study of pigs reared under conventional and antibiotic-free husbandry practices.</title>
        <authorList>
            <person name="Poulin-Laprade D."/>
            <person name="Brouard J.-S."/>
            <person name="Gagnon N."/>
            <person name="Turcotte A."/>
            <person name="Langlois A."/>
            <person name="Matte J.J."/>
            <person name="Carrillo C.D."/>
            <person name="Zaheer R."/>
            <person name="McAllister T."/>
            <person name="Topp E."/>
            <person name="Talbot G."/>
        </authorList>
    </citation>
    <scope>NUCLEOTIDE SEQUENCE [LARGE SCALE GENOMIC DNA]</scope>
    <source>
        <strain evidence="18 25">Res13-Abat-PEB01-P1-04-A</strain>
    </source>
</reference>
<gene>
    <name evidence="14 20" type="primary">yidC</name>
    <name evidence="18" type="ORF">IMO34_27025</name>
    <name evidence="21" type="ORF">NCTC13038_05765</name>
    <name evidence="19" type="ORF">NCTC13098_07237</name>
    <name evidence="20" type="ORF">NCTC9997_06062</name>
</gene>
<keyword evidence="11 14" id="KW-0143">Chaperone</keyword>
<dbReference type="GO" id="GO:0051205">
    <property type="term" value="P:protein insertion into membrane"/>
    <property type="evidence" value="ECO:0007669"/>
    <property type="project" value="TreeGrafter"/>
</dbReference>
<evidence type="ECO:0000256" key="9">
    <source>
        <dbReference type="ARBA" id="ARBA00022989"/>
    </source>
</evidence>
<evidence type="ECO:0000313" key="25">
    <source>
        <dbReference type="Proteomes" id="UP000594500"/>
    </source>
</evidence>
<dbReference type="AlphaFoldDB" id="A0A1V2BFH5"/>
<evidence type="ECO:0000313" key="23">
    <source>
        <dbReference type="Proteomes" id="UP000274346"/>
    </source>
</evidence>
<dbReference type="NCBIfam" id="TIGR03593">
    <property type="entry name" value="yidC_nterm"/>
    <property type="match status" value="1"/>
</dbReference>
<dbReference type="EMBL" id="CAADJG010000002">
    <property type="protein sequence ID" value="VFS88209.1"/>
    <property type="molecule type" value="Genomic_DNA"/>
</dbReference>
<evidence type="ECO:0000313" key="22">
    <source>
        <dbReference type="Proteomes" id="UP000267630"/>
    </source>
</evidence>
<comment type="caution">
    <text evidence="14">Lacks conserved residue(s) required for the propagation of feature annotation.</text>
</comment>
<dbReference type="EMBL" id="CP062916">
    <property type="protein sequence ID" value="QPF08852.1"/>
    <property type="molecule type" value="Genomic_DNA"/>
</dbReference>
<dbReference type="GO" id="GO:0015031">
    <property type="term" value="P:protein transport"/>
    <property type="evidence" value="ECO:0007669"/>
    <property type="project" value="UniProtKB-KW"/>
</dbReference>
<keyword evidence="8 14" id="KW-0653">Protein transport</keyword>
<comment type="function">
    <text evidence="14">Required for the insertion and/or proper folding and/or complex formation of integral membrane proteins into the membrane. Involved in integration of membrane proteins that insert both dependently and independently of the Sec translocase complex, as well as at least some lipoproteins. Aids folding of multispanning membrane proteins.</text>
</comment>
<dbReference type="Proteomes" id="UP000267630">
    <property type="component" value="Chromosome 3"/>
</dbReference>
<dbReference type="Proteomes" id="UP000274346">
    <property type="component" value="Chromosome"/>
</dbReference>
<comment type="subunit">
    <text evidence="14">Interacts with the Sec translocase complex via SecD. Specifically interacts with transmembrane segments of nascent integral membrane proteins during membrane integration.</text>
</comment>
<dbReference type="EMBL" id="LR134253">
    <property type="protein sequence ID" value="VED55610.1"/>
    <property type="molecule type" value="Genomic_DNA"/>
</dbReference>
<accession>A0A1V2BFH5</accession>
<dbReference type="InterPro" id="IPR028053">
    <property type="entry name" value="Membr_insert_YidC_N"/>
</dbReference>
<dbReference type="OrthoDB" id="9780552at2"/>
<evidence type="ECO:0000259" key="16">
    <source>
        <dbReference type="Pfam" id="PF02096"/>
    </source>
</evidence>